<gene>
    <name evidence="1" type="ORF">Xcel_3392</name>
</gene>
<dbReference type="AlphaFoldDB" id="D1C0S5"/>
<geneLocation type="plasmid" evidence="1 2">
    <name>pXCEL01</name>
</geneLocation>
<keyword evidence="1" id="KW-0614">Plasmid</keyword>
<evidence type="ECO:0000313" key="1">
    <source>
        <dbReference type="EMBL" id="ACZ32391.1"/>
    </source>
</evidence>
<reference evidence="1 2" key="1">
    <citation type="journal article" date="2010" name="Stand. Genomic Sci.">
        <title>Complete genome sequence of Xylanimonas cellulosilytica type strain (XIL07).</title>
        <authorList>
            <person name="Foster B."/>
            <person name="Pukall R."/>
            <person name="Abt B."/>
            <person name="Nolan M."/>
            <person name="Glavina Del Rio T."/>
            <person name="Chen F."/>
            <person name="Lucas S."/>
            <person name="Tice H."/>
            <person name="Pitluck S."/>
            <person name="Cheng J.-F."/>
            <person name="Chertkov O."/>
            <person name="Brettin T."/>
            <person name="Han C."/>
            <person name="Detter J.C."/>
            <person name="Bruce D."/>
            <person name="Goodwin L."/>
            <person name="Ivanova N."/>
            <person name="Mavromatis K."/>
            <person name="Pati A."/>
            <person name="Mikhailova N."/>
            <person name="Chen A."/>
            <person name="Palaniappan K."/>
            <person name="Land M."/>
            <person name="Hauser L."/>
            <person name="Chang Y.-J."/>
            <person name="Jeffries C.D."/>
            <person name="Chain P."/>
            <person name="Rohde M."/>
            <person name="Goeker M."/>
            <person name="Bristow J."/>
            <person name="Eisen J.A."/>
            <person name="Markowitz V."/>
            <person name="Hugenholtz P."/>
            <person name="Kyrpides N.C."/>
            <person name="Klenk H.-P."/>
            <person name="Lapidus A."/>
        </authorList>
    </citation>
    <scope>NUCLEOTIDE SEQUENCE [LARGE SCALE GENOMIC DNA]</scope>
    <source>
        <strain evidence="2">DSM 15894 / CECT 5975 / LMG 20990 / XIL07</strain>
        <plasmid evidence="2">Plasmid pXCEL01</plasmid>
    </source>
</reference>
<proteinExistence type="predicted"/>
<dbReference type="HOGENOM" id="CLU_1610146_0_0_11"/>
<dbReference type="EMBL" id="CP001822">
    <property type="protein sequence ID" value="ACZ32391.1"/>
    <property type="molecule type" value="Genomic_DNA"/>
</dbReference>
<evidence type="ECO:0000313" key="2">
    <source>
        <dbReference type="Proteomes" id="UP000002255"/>
    </source>
</evidence>
<sequence length="165" mass="17617">MGMDVYGKHPANDEGTYFRNNIWWWHPLAGFLTETYPDLTGDCTYWHSNDGDGLDADGAKALAAALQRDLDSGAVAAYAKEREEALAALPMQECGPCEGTGVRTDEVGRRFGMDQPRDPVTGQGGCNGCGGDGKVAPLGADAPFSVENVQEFATFLRSCGGFEIC</sequence>
<dbReference type="Proteomes" id="UP000002255">
    <property type="component" value="Plasmid pXCEL01"/>
</dbReference>
<dbReference type="KEGG" id="xce:Xcel_3392"/>
<dbReference type="OrthoDB" id="5115648at2"/>
<protein>
    <submittedName>
        <fullName evidence="1">Uncharacterized protein</fullName>
    </submittedName>
</protein>
<dbReference type="RefSeq" id="WP_012880131.1">
    <property type="nucleotide sequence ID" value="NC_013531.1"/>
</dbReference>
<organism evidence="1 2">
    <name type="scientific">Xylanimonas cellulosilytica (strain DSM 15894 / JCM 12276 / CECT 5975 / KCTC 9989 / LMG 20990 / NBRC 107835 / XIL07)</name>
    <dbReference type="NCBI Taxonomy" id="446471"/>
    <lineage>
        <taxon>Bacteria</taxon>
        <taxon>Bacillati</taxon>
        <taxon>Actinomycetota</taxon>
        <taxon>Actinomycetes</taxon>
        <taxon>Micrococcales</taxon>
        <taxon>Promicromonosporaceae</taxon>
        <taxon>Xylanimonas</taxon>
    </lineage>
</organism>
<keyword evidence="2" id="KW-1185">Reference proteome</keyword>
<dbReference type="eggNOG" id="ENOG502ZQ7F">
    <property type="taxonomic scope" value="Bacteria"/>
</dbReference>
<name>D1C0S5_XYLCX</name>
<accession>D1C0S5</accession>